<protein>
    <submittedName>
        <fullName evidence="3">DUF4373 domain-containing protein</fullName>
    </submittedName>
</protein>
<dbReference type="PANTHER" id="PTHR39196">
    <property type="entry name" value="PRIMOSOME, DNAD SUBUNIT"/>
    <property type="match status" value="1"/>
</dbReference>
<evidence type="ECO:0000313" key="3">
    <source>
        <dbReference type="EMBL" id="RRD92208.1"/>
    </source>
</evidence>
<keyword evidence="4" id="KW-1185">Reference proteome</keyword>
<comment type="caution">
    <text evidence="3">The sequence shown here is derived from an EMBL/GenBank/DDBJ whole genome shotgun (WGS) entry which is preliminary data.</text>
</comment>
<accession>A0A3P2AB42</accession>
<feature type="region of interest" description="Disordered" evidence="1">
    <location>
        <begin position="204"/>
        <end position="224"/>
    </location>
</feature>
<feature type="domain" description="Lin1244/Lin1753-like N-terminal" evidence="2">
    <location>
        <begin position="11"/>
        <end position="105"/>
    </location>
</feature>
<evidence type="ECO:0000259" key="2">
    <source>
        <dbReference type="Pfam" id="PF14297"/>
    </source>
</evidence>
<dbReference type="RefSeq" id="WP_125238743.1">
    <property type="nucleotide sequence ID" value="NZ_RQYF01000013.1"/>
</dbReference>
<gene>
    <name evidence="3" type="ORF">EII33_04825</name>
</gene>
<dbReference type="InterPro" id="IPR025400">
    <property type="entry name" value="Lin1244/Lin1753-like_N"/>
</dbReference>
<dbReference type="AlphaFoldDB" id="A0A3P2AB42"/>
<organism evidence="3 4">
    <name type="scientific">Prevotella heparinolytica</name>
    <dbReference type="NCBI Taxonomy" id="28113"/>
    <lineage>
        <taxon>Bacteria</taxon>
        <taxon>Pseudomonadati</taxon>
        <taxon>Bacteroidota</taxon>
        <taxon>Bacteroidia</taxon>
        <taxon>Bacteroidales</taxon>
        <taxon>Bacteroidaceae</taxon>
        <taxon>Bacteroides</taxon>
    </lineage>
</organism>
<sequence>MSRIKKRGLDYFPMNTDFMHDRLVRRIMKREGDGAFAILLGALSCIYADEGYYVCADELFYEDLSACLYEKTADDVKRILALAVEYGIFSAQLFEQYAILTSAEIQRQYLFSTKRRKSSAIDPLYSLVDDTQAEEEMPQPERNAEKPRQEAVSQPAEDAVTQPVCAPIEPKNVTFKGQNATFGTHSIAQHSIAQNSIAQNSTAHPLLKSSPETGDTEGAAVPSAEEEYRRKIEKLQPPADGISRNLDGLIFNLRQLRISPQEQYAIILKSNFGVIGHPLWKGFYTLRESRGKIRQPGRYLLSLCAK</sequence>
<reference evidence="3 4" key="1">
    <citation type="submission" date="2018-11" db="EMBL/GenBank/DDBJ databases">
        <title>Genomes From Bacteria Associated with the Canine Oral Cavity: a Test Case for Automated Genome-Based Taxonomic Assignment.</title>
        <authorList>
            <person name="Coil D.A."/>
            <person name="Jospin G."/>
            <person name="Darling A.E."/>
            <person name="Wallis C."/>
            <person name="Davis I.J."/>
            <person name="Harris S."/>
            <person name="Eisen J.A."/>
            <person name="Holcombe L.J."/>
            <person name="O'Flynn C."/>
        </authorList>
    </citation>
    <scope>NUCLEOTIDE SEQUENCE [LARGE SCALE GENOMIC DNA]</scope>
    <source>
        <strain evidence="3 4">OH1047_COT-310</strain>
    </source>
</reference>
<evidence type="ECO:0000313" key="4">
    <source>
        <dbReference type="Proteomes" id="UP000279562"/>
    </source>
</evidence>
<name>A0A3P2AB42_9BACE</name>
<dbReference type="PANTHER" id="PTHR39196:SF1">
    <property type="entry name" value="PRIMOSOME, DNAD SUBUNIT"/>
    <property type="match status" value="1"/>
</dbReference>
<dbReference type="Pfam" id="PF14297">
    <property type="entry name" value="Lin1244_N"/>
    <property type="match status" value="1"/>
</dbReference>
<dbReference type="Proteomes" id="UP000279562">
    <property type="component" value="Unassembled WGS sequence"/>
</dbReference>
<dbReference type="EMBL" id="RQYF01000013">
    <property type="protein sequence ID" value="RRD92208.1"/>
    <property type="molecule type" value="Genomic_DNA"/>
</dbReference>
<proteinExistence type="predicted"/>
<feature type="region of interest" description="Disordered" evidence="1">
    <location>
        <begin position="132"/>
        <end position="165"/>
    </location>
</feature>
<evidence type="ECO:0000256" key="1">
    <source>
        <dbReference type="SAM" id="MobiDB-lite"/>
    </source>
</evidence>